<feature type="domain" description="SHOCT" evidence="2">
    <location>
        <begin position="56"/>
        <end position="81"/>
    </location>
</feature>
<dbReference type="RefSeq" id="WP_285994517.1">
    <property type="nucleotide sequence ID" value="NZ_CP127295.1"/>
</dbReference>
<organism evidence="3 4">
    <name type="scientific">Amycolatopsis mongoliensis</name>
    <dbReference type="NCBI Taxonomy" id="715475"/>
    <lineage>
        <taxon>Bacteria</taxon>
        <taxon>Bacillati</taxon>
        <taxon>Actinomycetota</taxon>
        <taxon>Actinomycetes</taxon>
        <taxon>Pseudonocardiales</taxon>
        <taxon>Pseudonocardiaceae</taxon>
        <taxon>Amycolatopsis</taxon>
    </lineage>
</organism>
<feature type="transmembrane region" description="Helical" evidence="1">
    <location>
        <begin position="12"/>
        <end position="40"/>
    </location>
</feature>
<keyword evidence="1" id="KW-0472">Membrane</keyword>
<protein>
    <submittedName>
        <fullName evidence="3">SHOCT domain-containing protein</fullName>
    </submittedName>
</protein>
<sequence length="90" mass="10160">MMFWYGNGMNEWGYVLMTVSMVLFWGLVILGIVVMIRYLAQASQRRGKAGTPRLTPERLLAERFARGEIDEPEYRTRLATLQGSGTADGS</sequence>
<dbReference type="Proteomes" id="UP001239397">
    <property type="component" value="Chromosome"/>
</dbReference>
<gene>
    <name evidence="3" type="ORF">QRX60_28595</name>
</gene>
<evidence type="ECO:0000313" key="4">
    <source>
        <dbReference type="Proteomes" id="UP001239397"/>
    </source>
</evidence>
<keyword evidence="1" id="KW-1133">Transmembrane helix</keyword>
<evidence type="ECO:0000259" key="2">
    <source>
        <dbReference type="Pfam" id="PF09851"/>
    </source>
</evidence>
<keyword evidence="1" id="KW-0812">Transmembrane</keyword>
<evidence type="ECO:0000313" key="3">
    <source>
        <dbReference type="EMBL" id="WIX98032.1"/>
    </source>
</evidence>
<accession>A0A9Y2JGH9</accession>
<reference evidence="3 4" key="1">
    <citation type="submission" date="2023-06" db="EMBL/GenBank/DDBJ databases">
        <authorList>
            <person name="Oyuntsetseg B."/>
            <person name="Kim S.B."/>
        </authorList>
    </citation>
    <scope>NUCLEOTIDE SEQUENCE [LARGE SCALE GENOMIC DNA]</scope>
    <source>
        <strain evidence="3 4">4-36</strain>
    </source>
</reference>
<name>A0A9Y2JGH9_9PSEU</name>
<dbReference type="Pfam" id="PF09851">
    <property type="entry name" value="SHOCT"/>
    <property type="match status" value="1"/>
</dbReference>
<dbReference type="EMBL" id="CP127295">
    <property type="protein sequence ID" value="WIX98032.1"/>
    <property type="molecule type" value="Genomic_DNA"/>
</dbReference>
<evidence type="ECO:0000256" key="1">
    <source>
        <dbReference type="SAM" id="Phobius"/>
    </source>
</evidence>
<proteinExistence type="predicted"/>
<keyword evidence="4" id="KW-1185">Reference proteome</keyword>
<dbReference type="KEGG" id="amog:QRX60_28595"/>
<dbReference type="AlphaFoldDB" id="A0A9Y2JGH9"/>
<dbReference type="InterPro" id="IPR018649">
    <property type="entry name" value="SHOCT"/>
</dbReference>